<keyword evidence="7" id="KW-0833">Ubl conjugation pathway</keyword>
<evidence type="ECO:0000256" key="11">
    <source>
        <dbReference type="PROSITE-ProRule" id="PRU00259"/>
    </source>
</evidence>
<evidence type="ECO:0000256" key="9">
    <source>
        <dbReference type="ARBA" id="ARBA00075465"/>
    </source>
</evidence>
<dbReference type="SMART" id="SM00185">
    <property type="entry name" value="ARM"/>
    <property type="match status" value="4"/>
</dbReference>
<evidence type="ECO:0000256" key="3">
    <source>
        <dbReference type="ARBA" id="ARBA00004906"/>
    </source>
</evidence>
<dbReference type="UniPathway" id="UPA00143"/>
<evidence type="ECO:0000313" key="14">
    <source>
        <dbReference type="Proteomes" id="UP000257109"/>
    </source>
</evidence>
<comment type="pathway">
    <text evidence="3">Protein modification; protein ubiquitination.</text>
</comment>
<sequence>KPHATVSLARSGKYGIPSGLNDPSQQHPHDCGTQKQRSVFSLLSLYMTETEASRALRSLTLTATEISNLSAFKPVIKTQCRELSRRISFLTPLFHELEDDVVSSPALPCHALASLEDALFRAKELLLFATRASQILDREQVKQNFVDVAAHFEHAISKISFDELDVSEEIKEQVNNILKDFLFFIFYRELDTSTPMRMLRVALVTTQFRRTKELFDPPGLQLYEHLLSVCNQSYDVNTETAELHLICEKLQFLNVDDIKQETLALQKMVVDKDDHSQKSIGDMSLVVLKKIQDFLVLESGNNIVSPREDFSRHTDDPYVKLSPQSLVIPDEFRCPISLELMKDPVIVCTGQTYERSCIKKWLEAGHGTCPKTQQILSSSILVPNHALYSLISSWCEENGVEPPKRLRNLWLCKTSDGSAELIDLDILVSKLSSSDIEDRRYAAGEIRLLAKNNGHNRMLIGEAGAIPHLVDLLYAPDAGTQEHAVTALLNLSIYADNKERIMASEAVPGILYVLENGSMEARENAAATFFSLSAMGENRVAIGASGAIEALVTLFCEGSQRGKVDAAKALFNLCLSQGNKGRAIRAGIVPKLMEMLTEPDGEMRDEALAIMAVVVSHPDGKAAIGSMNSVSTLVELISNGSPRNKENATSVLVLLCSGDPLHLSIVSSLGVINPLLYLAENGSERGKRKATKLLGMIGNHCEYTRKTVELEIC</sequence>
<evidence type="ECO:0000313" key="13">
    <source>
        <dbReference type="EMBL" id="RDX91521.1"/>
    </source>
</evidence>
<dbReference type="GO" id="GO:0007166">
    <property type="term" value="P:cell surface receptor signaling pathway"/>
    <property type="evidence" value="ECO:0007669"/>
    <property type="project" value="InterPro"/>
</dbReference>
<dbReference type="PANTHER" id="PTHR23315">
    <property type="entry name" value="U BOX DOMAIN-CONTAINING"/>
    <property type="match status" value="1"/>
</dbReference>
<evidence type="ECO:0000256" key="6">
    <source>
        <dbReference type="ARBA" id="ARBA00022737"/>
    </source>
</evidence>
<dbReference type="InterPro" id="IPR000225">
    <property type="entry name" value="Armadillo"/>
</dbReference>
<dbReference type="Proteomes" id="UP000257109">
    <property type="component" value="Unassembled WGS sequence"/>
</dbReference>
<dbReference type="SMART" id="SM00504">
    <property type="entry name" value="Ubox"/>
    <property type="match status" value="1"/>
</dbReference>
<dbReference type="EMBL" id="QJKJ01005096">
    <property type="protein sequence ID" value="RDX91521.1"/>
    <property type="molecule type" value="Genomic_DNA"/>
</dbReference>
<dbReference type="CDD" id="cd16664">
    <property type="entry name" value="RING-Ubox_PUB"/>
    <property type="match status" value="1"/>
</dbReference>
<evidence type="ECO:0000256" key="2">
    <source>
        <dbReference type="ARBA" id="ARBA00003861"/>
    </source>
</evidence>
<reference evidence="13" key="1">
    <citation type="submission" date="2018-05" db="EMBL/GenBank/DDBJ databases">
        <title>Draft genome of Mucuna pruriens seed.</title>
        <authorList>
            <person name="Nnadi N.E."/>
            <person name="Vos R."/>
            <person name="Hasami M.H."/>
            <person name="Devisetty U.K."/>
            <person name="Aguiy J.C."/>
        </authorList>
    </citation>
    <scope>NUCLEOTIDE SEQUENCE [LARGE SCALE GENOMIC DNA]</scope>
    <source>
        <strain evidence="13">JCA_2017</strain>
    </source>
</reference>
<evidence type="ECO:0000259" key="12">
    <source>
        <dbReference type="PROSITE" id="PS51698"/>
    </source>
</evidence>
<comment type="function">
    <text evidence="2">Functions as an E3 ubiquitin ligase.</text>
</comment>
<evidence type="ECO:0000256" key="10">
    <source>
        <dbReference type="ARBA" id="ARBA00076227"/>
    </source>
</evidence>
<gene>
    <name evidence="13" type="primary">PUB13</name>
    <name evidence="13" type="ORF">CR513_26476</name>
</gene>
<dbReference type="Pfam" id="PF25598">
    <property type="entry name" value="ARM_PUB"/>
    <property type="match status" value="1"/>
</dbReference>
<dbReference type="InterPro" id="IPR058678">
    <property type="entry name" value="ARM_PUB"/>
</dbReference>
<dbReference type="FunFam" id="3.30.40.10:FF:000114">
    <property type="entry name" value="RING-type E3 ubiquitin transferase"/>
    <property type="match status" value="1"/>
</dbReference>
<comment type="catalytic activity">
    <reaction evidence="1">
        <text>S-ubiquitinyl-[E2 ubiquitin-conjugating enzyme]-L-cysteine + [acceptor protein]-L-lysine = [E2 ubiquitin-conjugating enzyme]-L-cysteine + N(6)-ubiquitinyl-[acceptor protein]-L-lysine.</text>
        <dbReference type="EC" id="2.3.2.27"/>
    </reaction>
</comment>
<dbReference type="SUPFAM" id="SSF57850">
    <property type="entry name" value="RING/U-box"/>
    <property type="match status" value="1"/>
</dbReference>
<organism evidence="13 14">
    <name type="scientific">Mucuna pruriens</name>
    <name type="common">Velvet bean</name>
    <name type="synonym">Dolichos pruriens</name>
    <dbReference type="NCBI Taxonomy" id="157652"/>
    <lineage>
        <taxon>Eukaryota</taxon>
        <taxon>Viridiplantae</taxon>
        <taxon>Streptophyta</taxon>
        <taxon>Embryophyta</taxon>
        <taxon>Tracheophyta</taxon>
        <taxon>Spermatophyta</taxon>
        <taxon>Magnoliopsida</taxon>
        <taxon>eudicotyledons</taxon>
        <taxon>Gunneridae</taxon>
        <taxon>Pentapetalae</taxon>
        <taxon>rosids</taxon>
        <taxon>fabids</taxon>
        <taxon>Fabales</taxon>
        <taxon>Fabaceae</taxon>
        <taxon>Papilionoideae</taxon>
        <taxon>50 kb inversion clade</taxon>
        <taxon>NPAAA clade</taxon>
        <taxon>indigoferoid/millettioid clade</taxon>
        <taxon>Phaseoleae</taxon>
        <taxon>Mucuna</taxon>
    </lineage>
</organism>
<dbReference type="Gene3D" id="1.20.930.20">
    <property type="entry name" value="Adaptor protein Cbl, N-terminal domain"/>
    <property type="match status" value="1"/>
</dbReference>
<comment type="caution">
    <text evidence="13">The sequence shown here is derived from an EMBL/GenBank/DDBJ whole genome shotgun (WGS) entry which is preliminary data.</text>
</comment>
<proteinExistence type="predicted"/>
<dbReference type="InterPro" id="IPR045210">
    <property type="entry name" value="RING-Ubox_PUB"/>
</dbReference>
<dbReference type="STRING" id="157652.A0A371GLS7"/>
<protein>
    <recommendedName>
        <fullName evidence="8">U-box domain-containing protein 12</fullName>
        <ecNumber evidence="4">2.3.2.27</ecNumber>
    </recommendedName>
    <alternativeName>
        <fullName evidence="9">Plant U-box protein 12</fullName>
    </alternativeName>
    <alternativeName>
        <fullName evidence="10">RING-type E3 ubiquitin transferase PUB12</fullName>
    </alternativeName>
</protein>
<dbReference type="InterPro" id="IPR003613">
    <property type="entry name" value="Ubox_domain"/>
</dbReference>
<keyword evidence="6" id="KW-0677">Repeat</keyword>
<evidence type="ECO:0000256" key="8">
    <source>
        <dbReference type="ARBA" id="ARBA00074389"/>
    </source>
</evidence>
<feature type="non-terminal residue" evidence="13">
    <location>
        <position position="1"/>
    </location>
</feature>
<dbReference type="InterPro" id="IPR016024">
    <property type="entry name" value="ARM-type_fold"/>
</dbReference>
<dbReference type="AlphaFoldDB" id="A0A371GLS7"/>
<dbReference type="InterPro" id="IPR036537">
    <property type="entry name" value="Adaptor_Cbl_N_dom_sf"/>
</dbReference>
<dbReference type="SUPFAM" id="SSF48371">
    <property type="entry name" value="ARM repeat"/>
    <property type="match status" value="1"/>
</dbReference>
<feature type="repeat" description="ARM" evidence="11">
    <location>
        <begin position="464"/>
        <end position="506"/>
    </location>
</feature>
<feature type="domain" description="U-box" evidence="12">
    <location>
        <begin position="327"/>
        <end position="401"/>
    </location>
</feature>
<dbReference type="OrthoDB" id="7537227at2759"/>
<dbReference type="InterPro" id="IPR057623">
    <property type="entry name" value="PUB12-19-like_N"/>
</dbReference>
<dbReference type="PROSITE" id="PS50176">
    <property type="entry name" value="ARM_REPEAT"/>
    <property type="match status" value="1"/>
</dbReference>
<keyword evidence="5" id="KW-0808">Transferase</keyword>
<keyword evidence="14" id="KW-1185">Reference proteome</keyword>
<dbReference type="Pfam" id="PF04564">
    <property type="entry name" value="U-box"/>
    <property type="match status" value="1"/>
</dbReference>
<dbReference type="Pfam" id="PF25368">
    <property type="entry name" value="PUB10_N"/>
    <property type="match status" value="1"/>
</dbReference>
<feature type="non-terminal residue" evidence="13">
    <location>
        <position position="713"/>
    </location>
</feature>
<dbReference type="Gene3D" id="3.30.40.10">
    <property type="entry name" value="Zinc/RING finger domain, C3HC4 (zinc finger)"/>
    <property type="match status" value="1"/>
</dbReference>
<evidence type="ECO:0000256" key="1">
    <source>
        <dbReference type="ARBA" id="ARBA00000900"/>
    </source>
</evidence>
<dbReference type="InterPro" id="IPR011989">
    <property type="entry name" value="ARM-like"/>
</dbReference>
<dbReference type="EC" id="2.3.2.27" evidence="4"/>
<dbReference type="PANTHER" id="PTHR23315:SF252">
    <property type="entry name" value="RING-TYPE E3 UBIQUITIN TRANSFERASE"/>
    <property type="match status" value="1"/>
</dbReference>
<dbReference type="GO" id="GO:0016567">
    <property type="term" value="P:protein ubiquitination"/>
    <property type="evidence" value="ECO:0007669"/>
    <property type="project" value="UniProtKB-UniPathway"/>
</dbReference>
<evidence type="ECO:0000256" key="5">
    <source>
        <dbReference type="ARBA" id="ARBA00022679"/>
    </source>
</evidence>
<dbReference type="GO" id="GO:0061630">
    <property type="term" value="F:ubiquitin protein ligase activity"/>
    <property type="evidence" value="ECO:0007669"/>
    <property type="project" value="UniProtKB-EC"/>
</dbReference>
<dbReference type="PROSITE" id="PS51698">
    <property type="entry name" value="U_BOX"/>
    <property type="match status" value="1"/>
</dbReference>
<name>A0A371GLS7_MUCPR</name>
<accession>A0A371GLS7</accession>
<evidence type="ECO:0000256" key="7">
    <source>
        <dbReference type="ARBA" id="ARBA00022786"/>
    </source>
</evidence>
<dbReference type="FunFam" id="1.25.10.10:FF:000082">
    <property type="entry name" value="RING-type E3 ubiquitin transferase"/>
    <property type="match status" value="1"/>
</dbReference>
<dbReference type="InterPro" id="IPR013083">
    <property type="entry name" value="Znf_RING/FYVE/PHD"/>
</dbReference>
<dbReference type="Gene3D" id="1.25.10.10">
    <property type="entry name" value="Leucine-rich Repeat Variant"/>
    <property type="match status" value="2"/>
</dbReference>
<evidence type="ECO:0000256" key="4">
    <source>
        <dbReference type="ARBA" id="ARBA00012483"/>
    </source>
</evidence>